<dbReference type="InterPro" id="IPR007138">
    <property type="entry name" value="ABM_dom"/>
</dbReference>
<accession>A0A512CWN7</accession>
<dbReference type="Pfam" id="PF03992">
    <property type="entry name" value="ABM"/>
    <property type="match status" value="1"/>
</dbReference>
<dbReference type="RefSeq" id="WP_147062822.1">
    <property type="nucleotide sequence ID" value="NZ_BAAARO010000025.1"/>
</dbReference>
<dbReference type="AlphaFoldDB" id="A0A512CWN7"/>
<dbReference type="Gene3D" id="3.30.70.100">
    <property type="match status" value="1"/>
</dbReference>
<proteinExistence type="predicted"/>
<sequence length="105" mass="11114">MADTWTMSDWSIGDADPEAFLAAFRRFADAATARGGAREGMILQDAHDPAHFVVVRRWESGEAVAAWAGEQARHSGELMELVPAGGSATVFLEVAELAPEGAATV</sequence>
<comment type="caution">
    <text evidence="2">The sequence shown here is derived from an EMBL/GenBank/DDBJ whole genome shotgun (WGS) entry which is preliminary data.</text>
</comment>
<evidence type="ECO:0000313" key="3">
    <source>
        <dbReference type="Proteomes" id="UP000321534"/>
    </source>
</evidence>
<dbReference type="EMBL" id="BJYX01000001">
    <property type="protein sequence ID" value="GEO28607.1"/>
    <property type="molecule type" value="Genomic_DNA"/>
</dbReference>
<organism evidence="2 3">
    <name type="scientific">Terrabacter aerolatus</name>
    <dbReference type="NCBI Taxonomy" id="422442"/>
    <lineage>
        <taxon>Bacteria</taxon>
        <taxon>Bacillati</taxon>
        <taxon>Actinomycetota</taxon>
        <taxon>Actinomycetes</taxon>
        <taxon>Micrococcales</taxon>
        <taxon>Intrasporangiaceae</taxon>
        <taxon>Terrabacter</taxon>
    </lineage>
</organism>
<evidence type="ECO:0000259" key="1">
    <source>
        <dbReference type="Pfam" id="PF03992"/>
    </source>
</evidence>
<dbReference type="Proteomes" id="UP000321534">
    <property type="component" value="Unassembled WGS sequence"/>
</dbReference>
<dbReference type="OrthoDB" id="7867302at2"/>
<dbReference type="SUPFAM" id="SSF54909">
    <property type="entry name" value="Dimeric alpha+beta barrel"/>
    <property type="match status" value="1"/>
</dbReference>
<evidence type="ECO:0000313" key="2">
    <source>
        <dbReference type="EMBL" id="GEO28607.1"/>
    </source>
</evidence>
<protein>
    <recommendedName>
        <fullName evidence="1">ABM domain-containing protein</fullName>
    </recommendedName>
</protein>
<reference evidence="2 3" key="1">
    <citation type="submission" date="2019-07" db="EMBL/GenBank/DDBJ databases">
        <title>Whole genome shotgun sequence of Terrabacter aerolatus NBRC 106305.</title>
        <authorList>
            <person name="Hosoyama A."/>
            <person name="Uohara A."/>
            <person name="Ohji S."/>
            <person name="Ichikawa N."/>
        </authorList>
    </citation>
    <scope>NUCLEOTIDE SEQUENCE [LARGE SCALE GENOMIC DNA]</scope>
    <source>
        <strain evidence="2 3">NBRC 106305</strain>
    </source>
</reference>
<dbReference type="InterPro" id="IPR011008">
    <property type="entry name" value="Dimeric_a/b-barrel"/>
</dbReference>
<keyword evidence="3" id="KW-1185">Reference proteome</keyword>
<feature type="domain" description="ABM" evidence="1">
    <location>
        <begin position="18"/>
        <end position="70"/>
    </location>
</feature>
<gene>
    <name evidence="2" type="ORF">TAE01_04170</name>
</gene>
<name>A0A512CWN7_9MICO</name>